<accession>A0A3L7A7D1</accession>
<feature type="compositionally biased region" description="Pro residues" evidence="1">
    <location>
        <begin position="82"/>
        <end position="101"/>
    </location>
</feature>
<feature type="compositionally biased region" description="Basic and acidic residues" evidence="1">
    <location>
        <begin position="128"/>
        <end position="142"/>
    </location>
</feature>
<evidence type="ECO:0000256" key="1">
    <source>
        <dbReference type="SAM" id="MobiDB-lite"/>
    </source>
</evidence>
<evidence type="ECO:0000313" key="3">
    <source>
        <dbReference type="EMBL" id="RLP75471.1"/>
    </source>
</evidence>
<reference evidence="3 4" key="1">
    <citation type="submission" date="2018-10" db="EMBL/GenBank/DDBJ databases">
        <title>Xanthobacter tagetidis genome sequencing and assembly.</title>
        <authorList>
            <person name="Maclea K.S."/>
            <person name="Goen A.E."/>
            <person name="Fatima S.A."/>
        </authorList>
    </citation>
    <scope>NUCLEOTIDE SEQUENCE [LARGE SCALE GENOMIC DNA]</scope>
    <source>
        <strain evidence="3 4">ATCC 700314</strain>
    </source>
</reference>
<keyword evidence="4" id="KW-1185">Reference proteome</keyword>
<feature type="transmembrane region" description="Helical" evidence="2">
    <location>
        <begin position="190"/>
        <end position="209"/>
    </location>
</feature>
<keyword evidence="2" id="KW-1133">Transmembrane helix</keyword>
<keyword evidence="2" id="KW-0472">Membrane</keyword>
<name>A0A3L7A7D1_9HYPH</name>
<proteinExistence type="predicted"/>
<feature type="compositionally biased region" description="Basic and acidic residues" evidence="1">
    <location>
        <begin position="49"/>
        <end position="66"/>
    </location>
</feature>
<dbReference type="Proteomes" id="UP000269692">
    <property type="component" value="Unassembled WGS sequence"/>
</dbReference>
<dbReference type="AlphaFoldDB" id="A0A3L7A7D1"/>
<dbReference type="EMBL" id="RCTF01000015">
    <property type="protein sequence ID" value="RLP75471.1"/>
    <property type="molecule type" value="Genomic_DNA"/>
</dbReference>
<protein>
    <submittedName>
        <fullName evidence="3">Uncharacterized protein</fullName>
    </submittedName>
</protein>
<sequence>MADYFPLLARAIASLPQKSAESRRAVYDRARATLLRQLRSVDPPLPEGEITRERMSLEDAIRRVEAEFPPPPDAGVTEESPPEAPEPAPPPAPPAAPPALRPPAQGEPRRIAPRALPANDADTGEAAADARRSSPVRPRGEEAEADPEAAEAGTDPRPGLRRGEVRSRGAANGAKRKPRKSERGGSWQKLILWTLVACVVLGGVALAVVNRHLILGGDSAGTTPAADAQKSADRVAPTTENARRTPAPRPAGTSGTAQRAVLLEETPGGGQPQSFDGTVTWKTETVSAGPGLPPDIGVRGDVTIPERQISMSFVLRRNTDPTLPASHTVEVGFTLPKDFPFGDVASVPLIAAKPNPQARGTPLAGLSVKVNPTLFLVGLSPGASEKQRNLALLQFSPWIDVPIVFSNSKRALITLEKGEPGDQAFNDAFSAWGELLQRPDPPPQQQQQPAAQ</sequence>
<feature type="region of interest" description="Disordered" evidence="1">
    <location>
        <begin position="221"/>
        <end position="256"/>
    </location>
</feature>
<feature type="region of interest" description="Disordered" evidence="1">
    <location>
        <begin position="41"/>
        <end position="185"/>
    </location>
</feature>
<gene>
    <name evidence="3" type="ORF">D9R14_17070</name>
</gene>
<evidence type="ECO:0000256" key="2">
    <source>
        <dbReference type="SAM" id="Phobius"/>
    </source>
</evidence>
<dbReference type="OrthoDB" id="8442940at2"/>
<evidence type="ECO:0000313" key="4">
    <source>
        <dbReference type="Proteomes" id="UP000269692"/>
    </source>
</evidence>
<keyword evidence="2" id="KW-0812">Transmembrane</keyword>
<dbReference type="RefSeq" id="WP_121624545.1">
    <property type="nucleotide sequence ID" value="NZ_JACIIW010000005.1"/>
</dbReference>
<organism evidence="3 4">
    <name type="scientific">Xanthobacter tagetidis</name>
    <dbReference type="NCBI Taxonomy" id="60216"/>
    <lineage>
        <taxon>Bacteria</taxon>
        <taxon>Pseudomonadati</taxon>
        <taxon>Pseudomonadota</taxon>
        <taxon>Alphaproteobacteria</taxon>
        <taxon>Hyphomicrobiales</taxon>
        <taxon>Xanthobacteraceae</taxon>
        <taxon>Xanthobacter</taxon>
    </lineage>
</organism>
<comment type="caution">
    <text evidence="3">The sequence shown here is derived from an EMBL/GenBank/DDBJ whole genome shotgun (WGS) entry which is preliminary data.</text>
</comment>